<feature type="transmembrane region" description="Helical" evidence="1">
    <location>
        <begin position="79"/>
        <end position="102"/>
    </location>
</feature>
<name>A0A165LBS1_PELLU</name>
<keyword evidence="1" id="KW-0472">Membrane</keyword>
<dbReference type="Pfam" id="PF11026">
    <property type="entry name" value="DUF2721"/>
    <property type="match status" value="1"/>
</dbReference>
<feature type="transmembrane region" description="Helical" evidence="1">
    <location>
        <begin position="108"/>
        <end position="131"/>
    </location>
</feature>
<feature type="transmembrane region" description="Helical" evidence="1">
    <location>
        <begin position="12"/>
        <end position="33"/>
    </location>
</feature>
<reference evidence="2 3" key="1">
    <citation type="submission" date="2016-03" db="EMBL/GenBank/DDBJ databases">
        <title>Speciation and ecological success in dimly lit waters: horizontal gene transfer in a green sulfur bacteria bloom unveiled by metagenomic assembly.</title>
        <authorList>
            <person name="Llorens-Mares T."/>
            <person name="Liu Z."/>
            <person name="Allen L.Z."/>
            <person name="Rusch D.B."/>
            <person name="Craig M.T."/>
            <person name="Dupont C.L."/>
            <person name="Bryant D.A."/>
            <person name="Casamayor E.O."/>
        </authorList>
    </citation>
    <scope>NUCLEOTIDE SEQUENCE [LARGE SCALE GENOMIC DNA]</scope>
    <source>
        <strain evidence="2">CIII</strain>
    </source>
</reference>
<evidence type="ECO:0000256" key="1">
    <source>
        <dbReference type="SAM" id="Phobius"/>
    </source>
</evidence>
<accession>A0A165LBS1</accession>
<dbReference type="AlphaFoldDB" id="A0A165LBS1"/>
<gene>
    <name evidence="2" type="ORF">A3K90_03250</name>
</gene>
<keyword evidence="1" id="KW-1133">Transmembrane helix</keyword>
<dbReference type="OMA" id="WKRARYI"/>
<sequence length="151" mass="16888">MPDSSIREFIPILQTSIGPVILISGIGLLLLTMTNRLGRIIDRSRALLAGLDSSVERSADTLNRELDILWKRARFIRMAILLSTLTCLGASVMIMLLFYSVLANIDTTILIAVLFFFCMASLSVSLVYFIFDVNLTLTALKIEQEIHPKLR</sequence>
<proteinExistence type="predicted"/>
<evidence type="ECO:0000313" key="2">
    <source>
        <dbReference type="EMBL" id="KZK73827.1"/>
    </source>
</evidence>
<dbReference type="EMBL" id="LVWG01000033">
    <property type="protein sequence ID" value="KZK73827.1"/>
    <property type="molecule type" value="Genomic_DNA"/>
</dbReference>
<evidence type="ECO:0000313" key="3">
    <source>
        <dbReference type="Proteomes" id="UP000076481"/>
    </source>
</evidence>
<evidence type="ECO:0008006" key="4">
    <source>
        <dbReference type="Google" id="ProtNLM"/>
    </source>
</evidence>
<keyword evidence="1" id="KW-0812">Transmembrane</keyword>
<dbReference type="InterPro" id="IPR021279">
    <property type="entry name" value="DUF2721"/>
</dbReference>
<comment type="caution">
    <text evidence="2">The sequence shown here is derived from an EMBL/GenBank/DDBJ whole genome shotgun (WGS) entry which is preliminary data.</text>
</comment>
<organism evidence="2 3">
    <name type="scientific">Pelodictyon luteolum</name>
    <dbReference type="NCBI Taxonomy" id="1100"/>
    <lineage>
        <taxon>Bacteria</taxon>
        <taxon>Pseudomonadati</taxon>
        <taxon>Chlorobiota</taxon>
        <taxon>Chlorobiia</taxon>
        <taxon>Chlorobiales</taxon>
        <taxon>Chlorobiaceae</taxon>
        <taxon>Chlorobium/Pelodictyon group</taxon>
        <taxon>Pelodictyon</taxon>
    </lineage>
</organism>
<dbReference type="RefSeq" id="WP_011357347.1">
    <property type="nucleotide sequence ID" value="NZ_LVWG01000033.1"/>
</dbReference>
<protein>
    <recommendedName>
        <fullName evidence="4">DUF2721 domain-containing protein</fullName>
    </recommendedName>
</protein>
<dbReference type="Proteomes" id="UP000076481">
    <property type="component" value="Unassembled WGS sequence"/>
</dbReference>